<comment type="caution">
    <text evidence="1">The sequence shown here is derived from an EMBL/GenBank/DDBJ whole genome shotgun (WGS) entry which is preliminary data.</text>
</comment>
<keyword evidence="2" id="KW-1185">Reference proteome</keyword>
<evidence type="ECO:0000313" key="2">
    <source>
        <dbReference type="Proteomes" id="UP000477311"/>
    </source>
</evidence>
<dbReference type="Proteomes" id="UP000477311">
    <property type="component" value="Unassembled WGS sequence"/>
</dbReference>
<dbReference type="AlphaFoldDB" id="A0A6M1RR21"/>
<dbReference type="RefSeq" id="WP_165108300.1">
    <property type="nucleotide sequence ID" value="NZ_JAAKYA010000077.1"/>
</dbReference>
<sequence length="160" mass="18275">MKLIEAGDNQLSFYLTPTERAVLLELLEAYPCVPPAHARFQAVSQGVDESAEIQQLLEEALAERRDALRRQIRQWIRSPETLQRHGHGWKLQMRPGEWETLLQVLNDVRVGSWISLGSPDPLPEELPKDPERARAMATMELAGWFEMSLLEQLRNHSPGS</sequence>
<accession>A0A6M1RR21</accession>
<dbReference type="InterPro" id="IPR018561">
    <property type="entry name" value="AosR"/>
</dbReference>
<name>A0A6M1RR21_9BACT</name>
<proteinExistence type="predicted"/>
<reference evidence="1 2" key="1">
    <citation type="submission" date="2020-02" db="EMBL/GenBank/DDBJ databases">
        <title>Draft genome sequence of Limisphaera ngatamarikiensis NGM72.4T, a thermophilic Verrucomicrobia grouped in subdivision 3.</title>
        <authorList>
            <person name="Carere C.R."/>
            <person name="Steen J."/>
            <person name="Hugenholtz P."/>
            <person name="Stott M.B."/>
        </authorList>
    </citation>
    <scope>NUCLEOTIDE SEQUENCE [LARGE SCALE GENOMIC DNA]</scope>
    <source>
        <strain evidence="1 2">NGM72.4</strain>
    </source>
</reference>
<evidence type="ECO:0008006" key="3">
    <source>
        <dbReference type="Google" id="ProtNLM"/>
    </source>
</evidence>
<gene>
    <name evidence="1" type="ORF">G4L39_11390</name>
</gene>
<dbReference type="EMBL" id="JAAKYA010000077">
    <property type="protein sequence ID" value="NGO39989.1"/>
    <property type="molecule type" value="Genomic_DNA"/>
</dbReference>
<dbReference type="Pfam" id="PF09438">
    <property type="entry name" value="DUF2017"/>
    <property type="match status" value="1"/>
</dbReference>
<evidence type="ECO:0000313" key="1">
    <source>
        <dbReference type="EMBL" id="NGO39989.1"/>
    </source>
</evidence>
<protein>
    <recommendedName>
        <fullName evidence="3">DUF2017 family protein</fullName>
    </recommendedName>
</protein>
<organism evidence="1 2">
    <name type="scientific">Limisphaera ngatamarikiensis</name>
    <dbReference type="NCBI Taxonomy" id="1324935"/>
    <lineage>
        <taxon>Bacteria</taxon>
        <taxon>Pseudomonadati</taxon>
        <taxon>Verrucomicrobiota</taxon>
        <taxon>Verrucomicrobiia</taxon>
        <taxon>Limisphaerales</taxon>
        <taxon>Limisphaeraceae</taxon>
        <taxon>Limisphaera</taxon>
    </lineage>
</organism>